<evidence type="ECO:0000313" key="2">
    <source>
        <dbReference type="Proteomes" id="UP000195570"/>
    </source>
</evidence>
<organism evidence="1 2">
    <name type="scientific">Trypanosoma equiperdum</name>
    <dbReference type="NCBI Taxonomy" id="5694"/>
    <lineage>
        <taxon>Eukaryota</taxon>
        <taxon>Discoba</taxon>
        <taxon>Euglenozoa</taxon>
        <taxon>Kinetoplastea</taxon>
        <taxon>Metakinetoplastina</taxon>
        <taxon>Trypanosomatida</taxon>
        <taxon>Trypanosomatidae</taxon>
        <taxon>Trypanosoma</taxon>
    </lineage>
</organism>
<proteinExistence type="predicted"/>
<dbReference type="VEuPathDB" id="TriTrypDB:TEOVI_000187000"/>
<accession>A0A1G4IDY0</accession>
<comment type="caution">
    <text evidence="1">The sequence shown here is derived from an EMBL/GenBank/DDBJ whole genome shotgun (WGS) entry which is preliminary data.</text>
</comment>
<reference evidence="1" key="1">
    <citation type="submission" date="2016-09" db="EMBL/GenBank/DDBJ databases">
        <authorList>
            <person name="Hebert L."/>
            <person name="Moumen B."/>
        </authorList>
    </citation>
    <scope>NUCLEOTIDE SEQUENCE [LARGE SCALE GENOMIC DNA]</scope>
    <source>
        <strain evidence="1">OVI</strain>
    </source>
</reference>
<dbReference type="AlphaFoldDB" id="A0A1G4IDY0"/>
<sequence length="347" mass="38062">MQTVIRKIVDLNLTAIEKPVAEAFAPKKPASDANKLKTEQSDVQGYFKELDVATIMTMIESSNDLADKMKPSDELGKKFALSLHQATQLKLRKAFAHLTTEALKKQASLNTLPGTITKKKLAVRQKMLAALYGQAARPAQSVSDMAADTPYTAVLAPTTFQREGTDRDEGGGNNFCGEGKGGDNNAIHTSDQVQKATEVWTTIAKQCDALNGGKPPLLTPAALTAEVTAIFTHPGRKYIALTVAPTNSALVEKRRHFLGLHTIYNNGPSCKAPANTATTAGKVVCIDYSAQMRDVKGIPWVRVSQTRHWRLRSNASRLRSIQGHSRRYRSNQNHHGWAFADRAFCWH</sequence>
<dbReference type="Proteomes" id="UP000195570">
    <property type="component" value="Unassembled WGS sequence"/>
</dbReference>
<dbReference type="RefSeq" id="XP_067081135.1">
    <property type="nucleotide sequence ID" value="XM_067225034.1"/>
</dbReference>
<dbReference type="EMBL" id="CZPT02001408">
    <property type="protein sequence ID" value="SCU70297.1"/>
    <property type="molecule type" value="Genomic_DNA"/>
</dbReference>
<evidence type="ECO:0000313" key="1">
    <source>
        <dbReference type="EMBL" id="SCU70297.1"/>
    </source>
</evidence>
<keyword evidence="2" id="KW-1185">Reference proteome</keyword>
<protein>
    <submittedName>
        <fullName evidence="1">Trypanosomal VSG domain containing protein, putative</fullName>
    </submittedName>
</protein>
<gene>
    <name evidence="1" type="ORF">TEOVI_000187000</name>
</gene>
<dbReference type="GeneID" id="92375810"/>
<name>A0A1G4IDY0_TRYEQ</name>